<comment type="cofactor">
    <cofactor evidence="1">
        <name>siroheme</name>
        <dbReference type="ChEBI" id="CHEBI:60052"/>
    </cofactor>
</comment>
<evidence type="ECO:0000256" key="13">
    <source>
        <dbReference type="ARBA" id="ARBA00022784"/>
    </source>
</evidence>
<evidence type="ECO:0000256" key="20">
    <source>
        <dbReference type="ARBA" id="ARBA00049518"/>
    </source>
</evidence>
<comment type="cofactor">
    <cofactor evidence="19">
        <name>[2Fe-2S] cluster</name>
        <dbReference type="ChEBI" id="CHEBI:190135"/>
    </cofactor>
</comment>
<dbReference type="InterPro" id="IPR005117">
    <property type="entry name" value="NiRdtase/SiRdtase_haem-b_fer"/>
</dbReference>
<dbReference type="InterPro" id="IPR041575">
    <property type="entry name" value="Rubredoxin_C"/>
</dbReference>
<dbReference type="NCBIfam" id="TIGR02378">
    <property type="entry name" value="nirD_assim_sml"/>
    <property type="match status" value="1"/>
</dbReference>
<organism evidence="22 23">
    <name type="scientific">Nocardioides ginsengisoli</name>
    <dbReference type="NCBI Taxonomy" id="363868"/>
    <lineage>
        <taxon>Bacteria</taxon>
        <taxon>Bacillati</taxon>
        <taxon>Actinomycetota</taxon>
        <taxon>Actinomycetes</taxon>
        <taxon>Propionibacteriales</taxon>
        <taxon>Nocardioidaceae</taxon>
        <taxon>Nocardioides</taxon>
    </lineage>
</organism>
<dbReference type="PRINTS" id="PR00368">
    <property type="entry name" value="FADPNR"/>
</dbReference>
<dbReference type="InterPro" id="IPR023753">
    <property type="entry name" value="FAD/NAD-binding_dom"/>
</dbReference>
<evidence type="ECO:0000256" key="9">
    <source>
        <dbReference type="ARBA" id="ARBA00022617"/>
    </source>
</evidence>
<dbReference type="InterPro" id="IPR006066">
    <property type="entry name" value="NO2/SO3_Rdtase_FeS/sirohaem_BS"/>
</dbReference>
<keyword evidence="12" id="KW-0479">Metal-binding</keyword>
<evidence type="ECO:0000256" key="4">
    <source>
        <dbReference type="ARBA" id="ARBA00003247"/>
    </source>
</evidence>
<comment type="catalytic activity">
    <reaction evidence="20">
        <text>hydrogen sulfide + 6 oxidized [2Fe-2S]-[ferredoxin] + 3 H2O = sulfite + 6 reduced [2Fe-2S]-[ferredoxin] + 7 H(+)</text>
        <dbReference type="Rhea" id="RHEA:23132"/>
        <dbReference type="Rhea" id="RHEA-COMP:10000"/>
        <dbReference type="Rhea" id="RHEA-COMP:10001"/>
        <dbReference type="ChEBI" id="CHEBI:15377"/>
        <dbReference type="ChEBI" id="CHEBI:15378"/>
        <dbReference type="ChEBI" id="CHEBI:17359"/>
        <dbReference type="ChEBI" id="CHEBI:29919"/>
        <dbReference type="ChEBI" id="CHEBI:33737"/>
        <dbReference type="ChEBI" id="CHEBI:33738"/>
        <dbReference type="EC" id="1.8.7.1"/>
    </reaction>
</comment>
<dbReference type="PANTHER" id="PTHR43809">
    <property type="entry name" value="NITRITE REDUCTASE (NADH) LARGE SUBUNIT"/>
    <property type="match status" value="1"/>
</dbReference>
<dbReference type="Proteomes" id="UP001597229">
    <property type="component" value="Unassembled WGS sequence"/>
</dbReference>
<dbReference type="PROSITE" id="PS00365">
    <property type="entry name" value="NIR_SIR"/>
    <property type="match status" value="1"/>
</dbReference>
<dbReference type="InterPro" id="IPR036922">
    <property type="entry name" value="Rieske_2Fe-2S_sf"/>
</dbReference>
<keyword evidence="8" id="KW-0004">4Fe-4S</keyword>
<dbReference type="InterPro" id="IPR052034">
    <property type="entry name" value="NasD-like"/>
</dbReference>
<dbReference type="PRINTS" id="PR00397">
    <property type="entry name" value="SIROHAEM"/>
</dbReference>
<dbReference type="NCBIfam" id="NF011565">
    <property type="entry name" value="PRK14989.1"/>
    <property type="match status" value="1"/>
</dbReference>
<evidence type="ECO:0000256" key="11">
    <source>
        <dbReference type="ARBA" id="ARBA00022714"/>
    </source>
</evidence>
<keyword evidence="18" id="KW-0534">Nitrate assimilation</keyword>
<comment type="caution">
    <text evidence="22">The sequence shown here is derived from an EMBL/GenBank/DDBJ whole genome shotgun (WGS) entry which is preliminary data.</text>
</comment>
<dbReference type="RefSeq" id="WP_367921279.1">
    <property type="nucleotide sequence ID" value="NZ_BAABAC010000041.1"/>
</dbReference>
<dbReference type="InterPro" id="IPR012744">
    <property type="entry name" value="Nitri_red_NirB"/>
</dbReference>
<gene>
    <name evidence="22" type="primary">nirB</name>
    <name evidence="22" type="ORF">ACFQ3F_00490</name>
</gene>
<keyword evidence="9" id="KW-0349">Heme</keyword>
<dbReference type="Pfam" id="PF07992">
    <property type="entry name" value="Pyr_redox_2"/>
    <property type="match status" value="1"/>
</dbReference>
<protein>
    <recommendedName>
        <fullName evidence="7">assimilatory sulfite reductase (ferredoxin)</fullName>
        <ecNumber evidence="7">1.8.7.1</ecNumber>
    </recommendedName>
</protein>
<evidence type="ECO:0000313" key="22">
    <source>
        <dbReference type="EMBL" id="MFD1246253.1"/>
    </source>
</evidence>
<evidence type="ECO:0000256" key="12">
    <source>
        <dbReference type="ARBA" id="ARBA00022723"/>
    </source>
</evidence>
<comment type="cofactor">
    <cofactor evidence="2">
        <name>[4Fe-4S] cluster</name>
        <dbReference type="ChEBI" id="CHEBI:49883"/>
    </cofactor>
</comment>
<dbReference type="SUPFAM" id="SSF51905">
    <property type="entry name" value="FAD/NAD(P)-binding domain"/>
    <property type="match status" value="2"/>
</dbReference>
<keyword evidence="17" id="KW-0411">Iron-sulfur</keyword>
<dbReference type="PROSITE" id="PS51300">
    <property type="entry name" value="NIRD"/>
    <property type="match status" value="1"/>
</dbReference>
<evidence type="ECO:0000256" key="7">
    <source>
        <dbReference type="ARBA" id="ARBA00012353"/>
    </source>
</evidence>
<evidence type="ECO:0000256" key="5">
    <source>
        <dbReference type="ARBA" id="ARBA00005096"/>
    </source>
</evidence>
<dbReference type="Pfam" id="PF18267">
    <property type="entry name" value="Rubredoxin_C"/>
    <property type="match status" value="1"/>
</dbReference>
<comment type="function">
    <text evidence="4">Catalyzes the reduction of sulfite to sulfide, a step in the biosynthesis of sulfur-containing amino acids and cofactors.</text>
</comment>
<evidence type="ECO:0000256" key="14">
    <source>
        <dbReference type="ARBA" id="ARBA00022827"/>
    </source>
</evidence>
<dbReference type="Gene3D" id="3.30.413.10">
    <property type="entry name" value="Sulfite Reductase Hemoprotein, domain 1"/>
    <property type="match status" value="1"/>
</dbReference>
<dbReference type="Pfam" id="PF03460">
    <property type="entry name" value="NIR_SIR_ferr"/>
    <property type="match status" value="1"/>
</dbReference>
<keyword evidence="11" id="KW-0001">2Fe-2S</keyword>
<evidence type="ECO:0000256" key="2">
    <source>
        <dbReference type="ARBA" id="ARBA00001966"/>
    </source>
</evidence>
<name>A0ABW3VWG9_9ACTN</name>
<evidence type="ECO:0000256" key="8">
    <source>
        <dbReference type="ARBA" id="ARBA00022485"/>
    </source>
</evidence>
<keyword evidence="16" id="KW-0408">Iron</keyword>
<dbReference type="InterPro" id="IPR036188">
    <property type="entry name" value="FAD/NAD-bd_sf"/>
</dbReference>
<evidence type="ECO:0000256" key="10">
    <source>
        <dbReference type="ARBA" id="ARBA00022630"/>
    </source>
</evidence>
<evidence type="ECO:0000256" key="17">
    <source>
        <dbReference type="ARBA" id="ARBA00023014"/>
    </source>
</evidence>
<sequence>MAHLRKQLVVVGHGMVGHRFVQAAIERGLTETHDITVLGEEPRPAYDRVALTSFFEVGAEALSFLPDGVYDDPRVTLRLSTEVASVDVESRIVTAADGATYSYDELVLATGAAPFVPPVPGRELGNVFVYRTIEDLEAIRAASAGARAGAVIGGGLLGLEAANALHQLGVETHVVEMAPRLMAVQVDDAGGATLKRHVEELGLTVHTGVVTDEIVGAERVEGLRLKDADTLPLDIVVFSAGIRPRDALARAAGLDVAERGGVLVDEQCRSSDPSVWAIGECAAPGGRMYGLVAPGYAMAEVVVDTLLGGAAGAFTGADMSTKLKLLGVDVASFGDAFGTTGDALELVFADAVAGVYKKLVVREDATGGHELLGGILVGDASAYGVLRPLVGSGIPLPANPEELILPAGRGAGVDLGLPDEAQVCSCNDVSKGDILAAVADGGTCDDAGCVTACTRAGSTCGSCKPIVKKIVEEHFAAAGKVVDRSLCEHFAMSRQELFEIVAVHGYNRFDDIVAGHGRGRGCDICKPAVASILASLLNHHVLDGSNATLQDTNDAYLANLQKNGTYSVVPRIPGGEITPESLIVIGEVARDYGLYTKITGGQRIDLFGARMEDLPAIWKRLVDAGMESGHAYGKSLRTVKSCVGSTWCRYGVQDSVALAVELELRYRGLRSPHKIKGGVSGCARECAEARGKDFGVIATEKGWNLYVGGNGGAVPAHAQLLAGDIDRETLVRYLDRYLMYYIRTADRLQRTASWIDEIGGLERVRAVVVDDSLGLADELEAAMARHVDSYFDEWRATIEDPVKLARFVSFVNAPDEPEICRIDQIARESGVSALIDGEPVAVFRTYDDELFALSDVDPYGGAAVLSRGIVGTRTVGGEQVPFVASPLLKHPFDLRTGVCLDDASVSVATYDVRLVDGVVVVGARRETLAS</sequence>
<dbReference type="Gene3D" id="2.102.10.10">
    <property type="entry name" value="Rieske [2Fe-2S] iron-sulphur domain"/>
    <property type="match status" value="1"/>
</dbReference>
<dbReference type="InterPro" id="IPR036136">
    <property type="entry name" value="Nit/Sulf_reduc_fer-like_dom_sf"/>
</dbReference>
<dbReference type="EMBL" id="JBHTLX010000002">
    <property type="protein sequence ID" value="MFD1246253.1"/>
    <property type="molecule type" value="Genomic_DNA"/>
</dbReference>
<comment type="cofactor">
    <cofactor evidence="3">
        <name>FAD</name>
        <dbReference type="ChEBI" id="CHEBI:57692"/>
    </cofactor>
</comment>
<dbReference type="InterPro" id="IPR012748">
    <property type="entry name" value="Rieske-like_NirD"/>
</dbReference>
<keyword evidence="14" id="KW-0274">FAD</keyword>
<dbReference type="InterPro" id="IPR045854">
    <property type="entry name" value="NO2/SO3_Rdtase_4Fe4S_sf"/>
</dbReference>
<dbReference type="PRINTS" id="PR00411">
    <property type="entry name" value="PNDRDTASEI"/>
</dbReference>
<keyword evidence="15" id="KW-0560">Oxidoreductase</keyword>
<reference evidence="23" key="1">
    <citation type="journal article" date="2019" name="Int. J. Syst. Evol. Microbiol.">
        <title>The Global Catalogue of Microorganisms (GCM) 10K type strain sequencing project: providing services to taxonomists for standard genome sequencing and annotation.</title>
        <authorList>
            <consortium name="The Broad Institute Genomics Platform"/>
            <consortium name="The Broad Institute Genome Sequencing Center for Infectious Disease"/>
            <person name="Wu L."/>
            <person name="Ma J."/>
        </authorList>
    </citation>
    <scope>NUCLEOTIDE SEQUENCE [LARGE SCALE GENOMIC DNA]</scope>
    <source>
        <strain evidence="23">CCUG 52478</strain>
    </source>
</reference>
<dbReference type="InterPro" id="IPR007419">
    <property type="entry name" value="BFD-like_2Fe2S-bd_dom"/>
</dbReference>
<comment type="similarity">
    <text evidence="6">Belongs to the nitrite and sulfite reductase 4Fe-4S domain family.</text>
</comment>
<dbReference type="PROSITE" id="PS51296">
    <property type="entry name" value="RIESKE"/>
    <property type="match status" value="1"/>
</dbReference>
<comment type="pathway">
    <text evidence="5">Nitrogen metabolism; nitrate reduction (assimilation).</text>
</comment>
<dbReference type="Gene3D" id="3.50.50.60">
    <property type="entry name" value="FAD/NAD(P)-binding domain"/>
    <property type="match status" value="2"/>
</dbReference>
<evidence type="ECO:0000256" key="6">
    <source>
        <dbReference type="ARBA" id="ARBA00010429"/>
    </source>
</evidence>
<dbReference type="SUPFAM" id="SSF50022">
    <property type="entry name" value="ISP domain"/>
    <property type="match status" value="1"/>
</dbReference>
<evidence type="ECO:0000313" key="23">
    <source>
        <dbReference type="Proteomes" id="UP001597229"/>
    </source>
</evidence>
<dbReference type="PANTHER" id="PTHR43809:SF1">
    <property type="entry name" value="NITRITE REDUCTASE (NADH) LARGE SUBUNIT"/>
    <property type="match status" value="1"/>
</dbReference>
<dbReference type="EC" id="1.8.7.1" evidence="7"/>
<dbReference type="InterPro" id="IPR017941">
    <property type="entry name" value="Rieske_2Fe-2S"/>
</dbReference>
<evidence type="ECO:0000256" key="3">
    <source>
        <dbReference type="ARBA" id="ARBA00001974"/>
    </source>
</evidence>
<keyword evidence="13" id="KW-0883">Thioether bond</keyword>
<dbReference type="InterPro" id="IPR006067">
    <property type="entry name" value="NO2/SO3_Rdtase_4Fe4S_dom"/>
</dbReference>
<proteinExistence type="inferred from homology"/>
<evidence type="ECO:0000256" key="1">
    <source>
        <dbReference type="ARBA" id="ARBA00001929"/>
    </source>
</evidence>
<keyword evidence="10" id="KW-0285">Flavoprotein</keyword>
<evidence type="ECO:0000256" key="16">
    <source>
        <dbReference type="ARBA" id="ARBA00023004"/>
    </source>
</evidence>
<dbReference type="InterPro" id="IPR041854">
    <property type="entry name" value="BFD-like_2Fe2S-bd_dom_sf"/>
</dbReference>
<evidence type="ECO:0000259" key="21">
    <source>
        <dbReference type="PROSITE" id="PS51296"/>
    </source>
</evidence>
<dbReference type="Gene3D" id="1.10.10.1100">
    <property type="entry name" value="BFD-like [2Fe-2S]-binding domain"/>
    <property type="match status" value="1"/>
</dbReference>
<keyword evidence="23" id="KW-1185">Reference proteome</keyword>
<dbReference type="Gene3D" id="3.30.390.30">
    <property type="match status" value="1"/>
</dbReference>
<dbReference type="Pfam" id="PF13806">
    <property type="entry name" value="Rieske_2"/>
    <property type="match status" value="1"/>
</dbReference>
<dbReference type="Pfam" id="PF01077">
    <property type="entry name" value="NIR_SIR"/>
    <property type="match status" value="1"/>
</dbReference>
<dbReference type="CDD" id="cd19944">
    <property type="entry name" value="NirB_Fer2_BFD-like_2"/>
    <property type="match status" value="1"/>
</dbReference>
<dbReference type="InterPro" id="IPR016156">
    <property type="entry name" value="FAD/NAD-linked_Rdtase_dimer_sf"/>
</dbReference>
<evidence type="ECO:0000256" key="18">
    <source>
        <dbReference type="ARBA" id="ARBA00023063"/>
    </source>
</evidence>
<evidence type="ECO:0000256" key="19">
    <source>
        <dbReference type="ARBA" id="ARBA00034078"/>
    </source>
</evidence>
<feature type="domain" description="Rieske" evidence="21">
    <location>
        <begin position="817"/>
        <end position="921"/>
    </location>
</feature>
<accession>A0ABW3VWG9</accession>
<dbReference type="SUPFAM" id="SSF56014">
    <property type="entry name" value="Nitrite and sulphite reductase 4Fe-4S domain-like"/>
    <property type="match status" value="1"/>
</dbReference>
<dbReference type="SUPFAM" id="SSF55124">
    <property type="entry name" value="Nitrite/Sulfite reductase N-terminal domain-like"/>
    <property type="match status" value="1"/>
</dbReference>
<evidence type="ECO:0000256" key="15">
    <source>
        <dbReference type="ARBA" id="ARBA00023002"/>
    </source>
</evidence>
<dbReference type="Pfam" id="PF04324">
    <property type="entry name" value="Fer2_BFD"/>
    <property type="match status" value="1"/>
</dbReference>
<dbReference type="NCBIfam" id="TIGR02374">
    <property type="entry name" value="nitri_red_nirB"/>
    <property type="match status" value="1"/>
</dbReference>